<organism evidence="3 4">
    <name type="scientific">Stylonychia lemnae</name>
    <name type="common">Ciliate</name>
    <dbReference type="NCBI Taxonomy" id="5949"/>
    <lineage>
        <taxon>Eukaryota</taxon>
        <taxon>Sar</taxon>
        <taxon>Alveolata</taxon>
        <taxon>Ciliophora</taxon>
        <taxon>Intramacronucleata</taxon>
        <taxon>Spirotrichea</taxon>
        <taxon>Stichotrichia</taxon>
        <taxon>Sporadotrichida</taxon>
        <taxon>Oxytrichidae</taxon>
        <taxon>Stylonychinae</taxon>
        <taxon>Stylonychia</taxon>
    </lineage>
</organism>
<dbReference type="AlphaFoldDB" id="A0A078AZW2"/>
<protein>
    <submittedName>
        <fullName evidence="3">Uncharacterized protein</fullName>
    </submittedName>
</protein>
<evidence type="ECO:0000313" key="3">
    <source>
        <dbReference type="EMBL" id="CDW87631.1"/>
    </source>
</evidence>
<name>A0A078AZW2_STYLE</name>
<feature type="compositionally biased region" description="Basic and acidic residues" evidence="2">
    <location>
        <begin position="242"/>
        <end position="262"/>
    </location>
</feature>
<reference evidence="3 4" key="1">
    <citation type="submission" date="2014-06" db="EMBL/GenBank/DDBJ databases">
        <authorList>
            <person name="Swart Estienne"/>
        </authorList>
    </citation>
    <scope>NUCLEOTIDE SEQUENCE [LARGE SCALE GENOMIC DNA]</scope>
    <source>
        <strain evidence="3 4">130c</strain>
    </source>
</reference>
<accession>A0A078AZW2</accession>
<proteinExistence type="predicted"/>
<dbReference type="Proteomes" id="UP000039865">
    <property type="component" value="Unassembled WGS sequence"/>
</dbReference>
<evidence type="ECO:0000256" key="2">
    <source>
        <dbReference type="SAM" id="MobiDB-lite"/>
    </source>
</evidence>
<sequence length="770" mass="90143">MQAAFLSKLKSALSHKLQEFDDKSKTLATENQKFEQGKVNMLSSLTSNMNFKKNIQSKLETARQRLEQTQHDQLALQRQYEDTEANLQKVQQELERVEKEKNFIDNVSNQVIEKKNQEYGQRLKAKDELESDARDEIKRLQQQIEKEKQRLRELQDQYDRGKLELDGIERQIKLKEEEAKNQDDLNDLDKQKALLQAKNQQLKNDIAKAQQELDSLKDKNASLQGQIDKQIKDNQNAELEVENAKRQAAQRDDVEKQIEEQQKARDALKDKVKDLQKQLDELDKAIKQKVLENAALQSQIEVLMLFVAYEREIKRVVGDLQNLESKLLDFNLQYEQQTRQLNSIQSQLQFHQRESYFELAYDQLTKVDLIQLKKSINHLQSDFDKFKRQIFEIINDKLTDKEIDTNSDALKKDVKAHIATLQNIAEQITQITGQDMVEVDGLIDRVKGTLSAEEIKAKEKMLHSVQVDNEEEQTKIQALVNQVKNSQRDRAKLERLIKLKMECIKETGKKEKIFKLMLKLSEVNEHLLATKFFQNERDSQSLIQSTAKSFTTKTDLSKILTLLEEYDYFVFQLKQAQSDIKDFEFQLLTVKQLYEDLDSSFAVQKTQDLYDRMRQLNVNSHQNELNDIADQVNGWRQQVQDFRQGRATSTRSVGKHQIELIDLFDKECELALDVVTKNQRDFQRVHQNLESITQQLNKGDQQQVAASPESQEIDEVEVTDKLSELAKIEFSLEKLEDRYRDGHKYFENQVKRSFKGAQLKWIDIEDAVKL</sequence>
<keyword evidence="1" id="KW-0175">Coiled coil</keyword>
<feature type="coiled-coil region" evidence="1">
    <location>
        <begin position="469"/>
        <end position="496"/>
    </location>
</feature>
<evidence type="ECO:0000313" key="4">
    <source>
        <dbReference type="Proteomes" id="UP000039865"/>
    </source>
</evidence>
<dbReference type="EMBL" id="CCKQ01015795">
    <property type="protein sequence ID" value="CDW87631.1"/>
    <property type="molecule type" value="Genomic_DNA"/>
</dbReference>
<gene>
    <name evidence="3" type="primary">Contig16846.g17947</name>
    <name evidence="3" type="ORF">STYLEM_16741</name>
</gene>
<evidence type="ECO:0000256" key="1">
    <source>
        <dbReference type="SAM" id="Coils"/>
    </source>
</evidence>
<feature type="region of interest" description="Disordered" evidence="2">
    <location>
        <begin position="240"/>
        <end position="262"/>
    </location>
</feature>
<dbReference type="OMA" id="MNKHFLD"/>
<keyword evidence="4" id="KW-1185">Reference proteome</keyword>
<dbReference type="InParanoid" id="A0A078AZW2"/>